<dbReference type="InterPro" id="IPR058163">
    <property type="entry name" value="LysR-type_TF_proteobact-type"/>
</dbReference>
<evidence type="ECO:0000256" key="4">
    <source>
        <dbReference type="ARBA" id="ARBA00023163"/>
    </source>
</evidence>
<comment type="similarity">
    <text evidence="1">Belongs to the LysR transcriptional regulatory family.</text>
</comment>
<dbReference type="InterPro" id="IPR005119">
    <property type="entry name" value="LysR_subst-bd"/>
</dbReference>
<dbReference type="InterPro" id="IPR000847">
    <property type="entry name" value="LysR_HTH_N"/>
</dbReference>
<gene>
    <name evidence="7" type="ORF">HNQ73_002351</name>
</gene>
<organism evidence="7 8">
    <name type="scientific">Chelatococcus composti</name>
    <dbReference type="NCBI Taxonomy" id="1743235"/>
    <lineage>
        <taxon>Bacteria</taxon>
        <taxon>Pseudomonadati</taxon>
        <taxon>Pseudomonadota</taxon>
        <taxon>Alphaproteobacteria</taxon>
        <taxon>Hyphomicrobiales</taxon>
        <taxon>Chelatococcaceae</taxon>
        <taxon>Chelatococcus</taxon>
    </lineage>
</organism>
<dbReference type="CDD" id="cd00090">
    <property type="entry name" value="HTH_ARSR"/>
    <property type="match status" value="1"/>
</dbReference>
<evidence type="ECO:0000256" key="5">
    <source>
        <dbReference type="SAM" id="MobiDB-lite"/>
    </source>
</evidence>
<dbReference type="RefSeq" id="WP_183335047.1">
    <property type="nucleotide sequence ID" value="NZ_BMHX01000005.1"/>
</dbReference>
<evidence type="ECO:0000313" key="7">
    <source>
        <dbReference type="EMBL" id="MBB6168714.1"/>
    </source>
</evidence>
<dbReference type="PANTHER" id="PTHR30537:SF74">
    <property type="entry name" value="HTH-TYPE TRANSCRIPTIONAL REGULATOR TRPI"/>
    <property type="match status" value="1"/>
</dbReference>
<dbReference type="SUPFAM" id="SSF46785">
    <property type="entry name" value="Winged helix' DNA-binding domain"/>
    <property type="match status" value="1"/>
</dbReference>
<dbReference type="Proteomes" id="UP000588017">
    <property type="component" value="Unassembled WGS sequence"/>
</dbReference>
<dbReference type="SUPFAM" id="SSF53850">
    <property type="entry name" value="Periplasmic binding protein-like II"/>
    <property type="match status" value="1"/>
</dbReference>
<dbReference type="Pfam" id="PF00126">
    <property type="entry name" value="HTH_1"/>
    <property type="match status" value="1"/>
</dbReference>
<evidence type="ECO:0000256" key="3">
    <source>
        <dbReference type="ARBA" id="ARBA00023125"/>
    </source>
</evidence>
<feature type="region of interest" description="Disordered" evidence="5">
    <location>
        <begin position="294"/>
        <end position="316"/>
    </location>
</feature>
<dbReference type="GO" id="GO:0006351">
    <property type="term" value="P:DNA-templated transcription"/>
    <property type="evidence" value="ECO:0007669"/>
    <property type="project" value="TreeGrafter"/>
</dbReference>
<dbReference type="EMBL" id="JACHEH010000005">
    <property type="protein sequence ID" value="MBB6168714.1"/>
    <property type="molecule type" value="Genomic_DNA"/>
</dbReference>
<dbReference type="InterPro" id="IPR036388">
    <property type="entry name" value="WH-like_DNA-bd_sf"/>
</dbReference>
<dbReference type="Pfam" id="PF03466">
    <property type="entry name" value="LysR_substrate"/>
    <property type="match status" value="1"/>
</dbReference>
<dbReference type="PRINTS" id="PR00039">
    <property type="entry name" value="HTHLYSR"/>
</dbReference>
<feature type="domain" description="HTH lysR-type" evidence="6">
    <location>
        <begin position="7"/>
        <end position="64"/>
    </location>
</feature>
<sequence>MTRPHLPTTTGLRVVVALAQHGTVSAAAQALNLTQSAVSKQLKALEDLVGLALFTRTSRGLAPTEAGVIYIAQARVALGALETAAARVAGLRSSRPALRLHVLPILGDRWFMPRFSRFVEAHPDIEVQFSTFAASDTIAEADVVFRFGDGQWPGWQADYFLGREVLLVGSPQFIARGGGIAAPEDAWRFPILEHRQTPLHWSDFATSHGIGEVRAERLVRLGYYSLVIRAAIAGQGLALVPRSLILDELASGQLVNPAGLGYMSRNCYWLTTPLDRPRSADLATFCEWALAEARETESASRPAPPAQTPRAASQRS</sequence>
<comment type="caution">
    <text evidence="7">The sequence shown here is derived from an EMBL/GenBank/DDBJ whole genome shotgun (WGS) entry which is preliminary data.</text>
</comment>
<evidence type="ECO:0000313" key="8">
    <source>
        <dbReference type="Proteomes" id="UP000588017"/>
    </source>
</evidence>
<dbReference type="CDD" id="cd08432">
    <property type="entry name" value="PBP2_GcdR_TrpI_HvrB_AmpR_like"/>
    <property type="match status" value="1"/>
</dbReference>
<name>A0A841KCR3_9HYPH</name>
<dbReference type="PROSITE" id="PS50931">
    <property type="entry name" value="HTH_LYSR"/>
    <property type="match status" value="1"/>
</dbReference>
<dbReference type="Gene3D" id="3.40.190.10">
    <property type="entry name" value="Periplasmic binding protein-like II"/>
    <property type="match status" value="2"/>
</dbReference>
<dbReference type="InterPro" id="IPR036390">
    <property type="entry name" value="WH_DNA-bd_sf"/>
</dbReference>
<evidence type="ECO:0000259" key="6">
    <source>
        <dbReference type="PROSITE" id="PS50931"/>
    </source>
</evidence>
<dbReference type="GO" id="GO:0043565">
    <property type="term" value="F:sequence-specific DNA binding"/>
    <property type="evidence" value="ECO:0007669"/>
    <property type="project" value="TreeGrafter"/>
</dbReference>
<keyword evidence="3 7" id="KW-0238">DNA-binding</keyword>
<accession>A0A841KCR3</accession>
<dbReference type="AlphaFoldDB" id="A0A841KCR3"/>
<keyword evidence="4" id="KW-0804">Transcription</keyword>
<reference evidence="7 8" key="1">
    <citation type="submission" date="2020-08" db="EMBL/GenBank/DDBJ databases">
        <title>Genomic Encyclopedia of Type Strains, Phase IV (KMG-IV): sequencing the most valuable type-strain genomes for metagenomic binning, comparative biology and taxonomic classification.</title>
        <authorList>
            <person name="Goeker M."/>
        </authorList>
    </citation>
    <scope>NUCLEOTIDE SEQUENCE [LARGE SCALE GENOMIC DNA]</scope>
    <source>
        <strain evidence="7 8">DSM 101465</strain>
    </source>
</reference>
<dbReference type="PANTHER" id="PTHR30537">
    <property type="entry name" value="HTH-TYPE TRANSCRIPTIONAL REGULATOR"/>
    <property type="match status" value="1"/>
</dbReference>
<keyword evidence="8" id="KW-1185">Reference proteome</keyword>
<dbReference type="InterPro" id="IPR011991">
    <property type="entry name" value="ArsR-like_HTH"/>
</dbReference>
<dbReference type="Gene3D" id="1.10.10.10">
    <property type="entry name" value="Winged helix-like DNA-binding domain superfamily/Winged helix DNA-binding domain"/>
    <property type="match status" value="1"/>
</dbReference>
<evidence type="ECO:0000256" key="1">
    <source>
        <dbReference type="ARBA" id="ARBA00009437"/>
    </source>
</evidence>
<dbReference type="GO" id="GO:0003700">
    <property type="term" value="F:DNA-binding transcription factor activity"/>
    <property type="evidence" value="ECO:0007669"/>
    <property type="project" value="InterPro"/>
</dbReference>
<keyword evidence="2" id="KW-0805">Transcription regulation</keyword>
<proteinExistence type="inferred from homology"/>
<evidence type="ECO:0000256" key="2">
    <source>
        <dbReference type="ARBA" id="ARBA00023015"/>
    </source>
</evidence>
<protein>
    <submittedName>
        <fullName evidence="7">DNA-binding transcriptional LysR family regulator</fullName>
    </submittedName>
</protein>